<dbReference type="HOGENOM" id="CLU_316761_0_0_1"/>
<evidence type="ECO:0000313" key="8">
    <source>
        <dbReference type="EMBL" id="EAS00129.2"/>
    </source>
</evidence>
<dbReference type="GO" id="GO:0016020">
    <property type="term" value="C:membrane"/>
    <property type="evidence" value="ECO:0007669"/>
    <property type="project" value="UniProtKB-SubCell"/>
</dbReference>
<feature type="compositionally biased region" description="Basic and acidic residues" evidence="5">
    <location>
        <begin position="812"/>
        <end position="822"/>
    </location>
</feature>
<feature type="transmembrane region" description="Helical" evidence="6">
    <location>
        <begin position="525"/>
        <end position="545"/>
    </location>
</feature>
<feature type="compositionally biased region" description="Polar residues" evidence="5">
    <location>
        <begin position="701"/>
        <end position="732"/>
    </location>
</feature>
<evidence type="ECO:0000256" key="1">
    <source>
        <dbReference type="ARBA" id="ARBA00004141"/>
    </source>
</evidence>
<evidence type="ECO:0000256" key="3">
    <source>
        <dbReference type="ARBA" id="ARBA00022989"/>
    </source>
</evidence>
<dbReference type="PANTHER" id="PTHR10924:SF6">
    <property type="entry name" value="SOLUTE CARRIER FAMILY 49 MEMBER A3"/>
    <property type="match status" value="1"/>
</dbReference>
<comment type="subcellular location">
    <subcellularLocation>
        <location evidence="1">Membrane</location>
        <topology evidence="1">Multi-pass membrane protein</topology>
    </subcellularLocation>
</comment>
<organism evidence="8 9">
    <name type="scientific">Tetrahymena thermophila (strain SB210)</name>
    <dbReference type="NCBI Taxonomy" id="312017"/>
    <lineage>
        <taxon>Eukaryota</taxon>
        <taxon>Sar</taxon>
        <taxon>Alveolata</taxon>
        <taxon>Ciliophora</taxon>
        <taxon>Intramacronucleata</taxon>
        <taxon>Oligohymenophorea</taxon>
        <taxon>Hymenostomatida</taxon>
        <taxon>Tetrahymenina</taxon>
        <taxon>Tetrahymenidae</taxon>
        <taxon>Tetrahymena</taxon>
    </lineage>
</organism>
<evidence type="ECO:0000256" key="2">
    <source>
        <dbReference type="ARBA" id="ARBA00022692"/>
    </source>
</evidence>
<dbReference type="PANTHER" id="PTHR10924">
    <property type="entry name" value="MAJOR FACILITATOR SUPERFAMILY PROTEIN-RELATED"/>
    <property type="match status" value="1"/>
</dbReference>
<evidence type="ECO:0000256" key="4">
    <source>
        <dbReference type="ARBA" id="ARBA00023136"/>
    </source>
</evidence>
<dbReference type="AlphaFoldDB" id="Q23UD6"/>
<feature type="transmembrane region" description="Helical" evidence="6">
    <location>
        <begin position="274"/>
        <end position="295"/>
    </location>
</feature>
<feature type="transmembrane region" description="Helical" evidence="6">
    <location>
        <begin position="367"/>
        <end position="392"/>
    </location>
</feature>
<dbReference type="Pfam" id="PF07690">
    <property type="entry name" value="MFS_1"/>
    <property type="match status" value="1"/>
</dbReference>
<dbReference type="InParanoid" id="Q23UD6"/>
<keyword evidence="4 6" id="KW-0472">Membrane</keyword>
<feature type="compositionally biased region" description="Basic residues" evidence="5">
    <location>
        <begin position="823"/>
        <end position="835"/>
    </location>
</feature>
<feature type="compositionally biased region" description="Basic and acidic residues" evidence="5">
    <location>
        <begin position="109"/>
        <end position="128"/>
    </location>
</feature>
<feature type="domain" description="Major facilitator superfamily (MFS) profile" evidence="7">
    <location>
        <begin position="147"/>
        <end position="551"/>
    </location>
</feature>
<dbReference type="OrthoDB" id="422206at2759"/>
<keyword evidence="3 6" id="KW-1133">Transmembrane helix</keyword>
<dbReference type="InterPro" id="IPR020846">
    <property type="entry name" value="MFS_dom"/>
</dbReference>
<dbReference type="EMBL" id="GG662628">
    <property type="protein sequence ID" value="EAS00129.2"/>
    <property type="molecule type" value="Genomic_DNA"/>
</dbReference>
<accession>Q23UD6</accession>
<keyword evidence="2 6" id="KW-0812">Transmembrane</keyword>
<feature type="region of interest" description="Disordered" evidence="5">
    <location>
        <begin position="96"/>
        <end position="133"/>
    </location>
</feature>
<name>Q23UD6_TETTS</name>
<dbReference type="Proteomes" id="UP000009168">
    <property type="component" value="Unassembled WGS sequence"/>
</dbReference>
<feature type="compositionally biased region" description="Low complexity" evidence="5">
    <location>
        <begin position="760"/>
        <end position="782"/>
    </location>
</feature>
<feature type="transmembrane region" description="Helical" evidence="6">
    <location>
        <begin position="459"/>
        <end position="482"/>
    </location>
</feature>
<feature type="compositionally biased region" description="Polar residues" evidence="5">
    <location>
        <begin position="96"/>
        <end position="108"/>
    </location>
</feature>
<evidence type="ECO:0000313" key="9">
    <source>
        <dbReference type="Proteomes" id="UP000009168"/>
    </source>
</evidence>
<feature type="transmembrane region" description="Helical" evidence="6">
    <location>
        <begin position="141"/>
        <end position="163"/>
    </location>
</feature>
<dbReference type="GO" id="GO:0022857">
    <property type="term" value="F:transmembrane transporter activity"/>
    <property type="evidence" value="ECO:0007669"/>
    <property type="project" value="InterPro"/>
</dbReference>
<keyword evidence="9" id="KW-1185">Reference proteome</keyword>
<feature type="compositionally biased region" description="Acidic residues" evidence="5">
    <location>
        <begin position="783"/>
        <end position="794"/>
    </location>
</feature>
<dbReference type="InterPro" id="IPR036259">
    <property type="entry name" value="MFS_trans_sf"/>
</dbReference>
<feature type="compositionally biased region" description="Low complexity" evidence="5">
    <location>
        <begin position="676"/>
        <end position="700"/>
    </location>
</feature>
<sequence>MKFNKKQKEMQESYQIAHKPLEEQDNDIQEQKIVDLSFKPEVVEDKKLELKQKLIQEQIPVQFVIHEHKQNGGVKESQQQKGANSYYKHNYQIQQSTDDLEKQQNPSPQEEHADQKHDQNQGNVEEKGRHHGHKLQKPKLYAYRWVILVLYLLGDLGPSMMVTTTTPNANQLSKIYDLLPIEANLGSLVILIFTPIGTIFSSKFLDQKGLSVSIRVGIFVCAIGAWMRCLVNYSYYFVVAGNILTGLGSPFIFNGKTQVASNWFSHEQGPGVTSFITFWTNLNGIAGMMFAGNFMGSYRYDASNEEEGKTLVFELMLLIAIVVTSIGVLLWIFFRQHPPTPPSFTAQIEREQNFKESVVHLIKNRNYVFIVIQQGLILGSINGMSTSISYFISPYGFDSADSTFMLAAIPIGGVFGIIIGSYFLNKYKKYKYQMGIYMIGGTGCMFLFQLVLYTKSIFLAVGSAAIVGLFFVPLIPAFLEFACESVFPIGEGSAVGFLSSVNGIFSLIYGSVLSFIVKGQSQTESFLGTIILLSSFGLAFLLLFLTKERLRRDEVEKISCQKFQEGKEVDISDFHFDDDNGNSAQVSSVQFNANEIEKQERLEQPLQVKQESNQVEIEIATISQNHNNNNNNINDANHNNNNNNNNFNSHSSNNNSTNSNNNTKNHHIVNAKANGDSASEQESAFSSSSTTDFSSTDSQQYKQNGDSNKQVANEKQFLSDSLSPSANHQDQLSENSQNQNESNNKKANKRSQKDNHKNGESSNNVSSSSSSKQHSVNNGSSYEEIEESEEEQEDSQNKNSVMEKGLGLKKHLINEKDFESYTKKNKHNMKNGHNN</sequence>
<dbReference type="InterPro" id="IPR011701">
    <property type="entry name" value="MFS"/>
</dbReference>
<feature type="region of interest" description="Disordered" evidence="5">
    <location>
        <begin position="624"/>
        <end position="835"/>
    </location>
</feature>
<feature type="transmembrane region" description="Helical" evidence="6">
    <location>
        <begin position="233"/>
        <end position="253"/>
    </location>
</feature>
<feature type="transmembrane region" description="Helical" evidence="6">
    <location>
        <begin position="494"/>
        <end position="513"/>
    </location>
</feature>
<reference evidence="9" key="1">
    <citation type="journal article" date="2006" name="PLoS Biol.">
        <title>Macronuclear genome sequence of the ciliate Tetrahymena thermophila, a model eukaryote.</title>
        <authorList>
            <person name="Eisen J.A."/>
            <person name="Coyne R.S."/>
            <person name="Wu M."/>
            <person name="Wu D."/>
            <person name="Thiagarajan M."/>
            <person name="Wortman J.R."/>
            <person name="Badger J.H."/>
            <person name="Ren Q."/>
            <person name="Amedeo P."/>
            <person name="Jones K.M."/>
            <person name="Tallon L.J."/>
            <person name="Delcher A.L."/>
            <person name="Salzberg S.L."/>
            <person name="Silva J.C."/>
            <person name="Haas B.J."/>
            <person name="Majoros W.H."/>
            <person name="Farzad M."/>
            <person name="Carlton J.M."/>
            <person name="Smith R.K. Jr."/>
            <person name="Garg J."/>
            <person name="Pearlman R.E."/>
            <person name="Karrer K.M."/>
            <person name="Sun L."/>
            <person name="Manning G."/>
            <person name="Elde N.C."/>
            <person name="Turkewitz A.P."/>
            <person name="Asai D.J."/>
            <person name="Wilkes D.E."/>
            <person name="Wang Y."/>
            <person name="Cai H."/>
            <person name="Collins K."/>
            <person name="Stewart B.A."/>
            <person name="Lee S.R."/>
            <person name="Wilamowska K."/>
            <person name="Weinberg Z."/>
            <person name="Ruzzo W.L."/>
            <person name="Wloga D."/>
            <person name="Gaertig J."/>
            <person name="Frankel J."/>
            <person name="Tsao C.-C."/>
            <person name="Gorovsky M.A."/>
            <person name="Keeling P.J."/>
            <person name="Waller R.F."/>
            <person name="Patron N.J."/>
            <person name="Cherry J.M."/>
            <person name="Stover N.A."/>
            <person name="Krieger C.J."/>
            <person name="del Toro C."/>
            <person name="Ryder H.F."/>
            <person name="Williamson S.C."/>
            <person name="Barbeau R.A."/>
            <person name="Hamilton E.P."/>
            <person name="Orias E."/>
        </authorList>
    </citation>
    <scope>NUCLEOTIDE SEQUENCE [LARGE SCALE GENOMIC DNA]</scope>
    <source>
        <strain evidence="9">SB210</strain>
    </source>
</reference>
<dbReference type="SUPFAM" id="SSF103473">
    <property type="entry name" value="MFS general substrate transporter"/>
    <property type="match status" value="1"/>
</dbReference>
<feature type="compositionally biased region" description="Basic and acidic residues" evidence="5">
    <location>
        <begin position="1"/>
        <end position="11"/>
    </location>
</feature>
<dbReference type="RefSeq" id="XP_001020374.2">
    <property type="nucleotide sequence ID" value="XM_001020374.3"/>
</dbReference>
<evidence type="ECO:0000259" key="7">
    <source>
        <dbReference type="PROSITE" id="PS50850"/>
    </source>
</evidence>
<feature type="compositionally biased region" description="Low complexity" evidence="5">
    <location>
        <begin position="733"/>
        <end position="742"/>
    </location>
</feature>
<feature type="transmembrane region" description="Helical" evidence="6">
    <location>
        <begin position="436"/>
        <end position="453"/>
    </location>
</feature>
<evidence type="ECO:0000256" key="6">
    <source>
        <dbReference type="SAM" id="Phobius"/>
    </source>
</evidence>
<feature type="transmembrane region" description="Helical" evidence="6">
    <location>
        <begin position="404"/>
        <end position="424"/>
    </location>
</feature>
<dbReference type="KEGG" id="tet:TTHERM_00797900"/>
<gene>
    <name evidence="8" type="ORF">TTHERM_00797900</name>
</gene>
<feature type="compositionally biased region" description="Low complexity" evidence="5">
    <location>
        <begin position="625"/>
        <end position="663"/>
    </location>
</feature>
<dbReference type="InterPro" id="IPR049680">
    <property type="entry name" value="FLVCR1-2_SLC49-like"/>
</dbReference>
<feature type="transmembrane region" description="Helical" evidence="6">
    <location>
        <begin position="183"/>
        <end position="202"/>
    </location>
</feature>
<evidence type="ECO:0000256" key="5">
    <source>
        <dbReference type="SAM" id="MobiDB-lite"/>
    </source>
</evidence>
<feature type="transmembrane region" description="Helical" evidence="6">
    <location>
        <begin position="315"/>
        <end position="334"/>
    </location>
</feature>
<dbReference type="eggNOG" id="KOG2563">
    <property type="taxonomic scope" value="Eukaryota"/>
</dbReference>
<feature type="region of interest" description="Disordered" evidence="5">
    <location>
        <begin position="1"/>
        <end position="26"/>
    </location>
</feature>
<proteinExistence type="predicted"/>
<dbReference type="GeneID" id="7827711"/>
<dbReference type="Gene3D" id="1.20.1250.20">
    <property type="entry name" value="MFS general substrate transporter like domains"/>
    <property type="match status" value="1"/>
</dbReference>
<dbReference type="PROSITE" id="PS50850">
    <property type="entry name" value="MFS"/>
    <property type="match status" value="1"/>
</dbReference>
<protein>
    <submittedName>
        <fullName evidence="8">MFS transporter</fullName>
    </submittedName>
</protein>